<protein>
    <submittedName>
        <fullName evidence="2">Uncharacterized protein</fullName>
    </submittedName>
</protein>
<name>A0A643CI29_BALPH</name>
<dbReference type="PANTHER" id="PTHR15758:SF2">
    <property type="entry name" value="BCL-2-LIKE PROTEIN 13"/>
    <property type="match status" value="1"/>
</dbReference>
<dbReference type="Proteomes" id="UP000437017">
    <property type="component" value="Unassembled WGS sequence"/>
</dbReference>
<feature type="compositionally biased region" description="Polar residues" evidence="1">
    <location>
        <begin position="56"/>
        <end position="65"/>
    </location>
</feature>
<dbReference type="AlphaFoldDB" id="A0A643CI29"/>
<keyword evidence="3" id="KW-1185">Reference proteome</keyword>
<gene>
    <name evidence="2" type="ORF">E2I00_014026</name>
</gene>
<dbReference type="InterPro" id="IPR042398">
    <property type="entry name" value="BCL2L13"/>
</dbReference>
<feature type="non-terminal residue" evidence="2">
    <location>
        <position position="1"/>
    </location>
</feature>
<dbReference type="GO" id="GO:0006915">
    <property type="term" value="P:apoptotic process"/>
    <property type="evidence" value="ECO:0007669"/>
    <property type="project" value="InterPro"/>
</dbReference>
<feature type="compositionally biased region" description="Polar residues" evidence="1">
    <location>
        <begin position="30"/>
        <end position="48"/>
    </location>
</feature>
<evidence type="ECO:0000313" key="3">
    <source>
        <dbReference type="Proteomes" id="UP000437017"/>
    </source>
</evidence>
<evidence type="ECO:0000256" key="1">
    <source>
        <dbReference type="SAM" id="MobiDB-lite"/>
    </source>
</evidence>
<proteinExistence type="predicted"/>
<reference evidence="2 3" key="1">
    <citation type="journal article" date="2019" name="PLoS ONE">
        <title>Genomic analyses reveal an absence of contemporary introgressive admixture between fin whales and blue whales, despite known hybrids.</title>
        <authorList>
            <person name="Westbury M.V."/>
            <person name="Petersen B."/>
            <person name="Lorenzen E.D."/>
        </authorList>
    </citation>
    <scope>NUCLEOTIDE SEQUENCE [LARGE SCALE GENOMIC DNA]</scope>
    <source>
        <strain evidence="2">FinWhale-01</strain>
    </source>
</reference>
<dbReference type="PANTHER" id="PTHR15758">
    <property type="entry name" value="BCL-2-LIKE PROTEIN 13"/>
    <property type="match status" value="1"/>
</dbReference>
<accession>A0A643CI29</accession>
<dbReference type="OrthoDB" id="8959856at2759"/>
<sequence length="255" mass="26692">GAVFTLEPEDEERPAGAAEDSNDIYILPSGASTLASPPESPTTATASWQAEGFPVSLSSSQSWRTESPPVSLGPESWQQVTVDPEEVKSLDSNGAGEKSENNSSNSDIVHVEKEEIPEGAEAAAAAAPALMAAGEPGPEGPAAQVLCRVSAASQVLPCPPRPRVPRGPVERARPMLPAVPLVKMLPLVFKRTRRKRPRAPARDRGASLRVGKLEGGLAGLSRLLPALLSVHSLEPTGPRRPAAPLLLGIAVRDLD</sequence>
<organism evidence="2 3">
    <name type="scientific">Balaenoptera physalus</name>
    <name type="common">Fin whale</name>
    <name type="synonym">Balaena physalus</name>
    <dbReference type="NCBI Taxonomy" id="9770"/>
    <lineage>
        <taxon>Eukaryota</taxon>
        <taxon>Metazoa</taxon>
        <taxon>Chordata</taxon>
        <taxon>Craniata</taxon>
        <taxon>Vertebrata</taxon>
        <taxon>Euteleostomi</taxon>
        <taxon>Mammalia</taxon>
        <taxon>Eutheria</taxon>
        <taxon>Laurasiatheria</taxon>
        <taxon>Artiodactyla</taxon>
        <taxon>Whippomorpha</taxon>
        <taxon>Cetacea</taxon>
        <taxon>Mysticeti</taxon>
        <taxon>Balaenopteridae</taxon>
        <taxon>Balaenoptera</taxon>
    </lineage>
</organism>
<dbReference type="GO" id="GO:0005739">
    <property type="term" value="C:mitochondrion"/>
    <property type="evidence" value="ECO:0007669"/>
    <property type="project" value="TreeGrafter"/>
</dbReference>
<evidence type="ECO:0000313" key="2">
    <source>
        <dbReference type="EMBL" id="KAB0399445.1"/>
    </source>
</evidence>
<feature type="region of interest" description="Disordered" evidence="1">
    <location>
        <begin position="1"/>
        <end position="123"/>
    </location>
</feature>
<dbReference type="GO" id="GO:0016020">
    <property type="term" value="C:membrane"/>
    <property type="evidence" value="ECO:0007669"/>
    <property type="project" value="TreeGrafter"/>
</dbReference>
<dbReference type="EMBL" id="SGJD01001538">
    <property type="protein sequence ID" value="KAB0399445.1"/>
    <property type="molecule type" value="Genomic_DNA"/>
</dbReference>
<comment type="caution">
    <text evidence="2">The sequence shown here is derived from an EMBL/GenBank/DDBJ whole genome shotgun (WGS) entry which is preliminary data.</text>
</comment>